<dbReference type="STRING" id="35608.A0A2U1MT34"/>
<feature type="domain" description="Lactate/malate dehydrogenase C-terminal" evidence="3">
    <location>
        <begin position="150"/>
        <end position="208"/>
    </location>
</feature>
<name>A0A2U1MT34_ARTAN</name>
<dbReference type="InterPro" id="IPR015955">
    <property type="entry name" value="Lactate_DH/Glyco_Ohase_4_C"/>
</dbReference>
<evidence type="ECO:0000256" key="2">
    <source>
        <dbReference type="ARBA" id="ARBA00023027"/>
    </source>
</evidence>
<dbReference type="EMBL" id="PKPP01004422">
    <property type="protein sequence ID" value="PWA64435.1"/>
    <property type="molecule type" value="Genomic_DNA"/>
</dbReference>
<dbReference type="PANTHER" id="PTHR11540:SF71">
    <property type="entry name" value="MALATE DEHYDROGENASE 1, PEROXISOMAL"/>
    <property type="match status" value="1"/>
</dbReference>
<dbReference type="InterPro" id="IPR022383">
    <property type="entry name" value="Lactate/malate_DH_C"/>
</dbReference>
<dbReference type="Gene3D" id="3.90.110.10">
    <property type="entry name" value="Lactate dehydrogenase/glycoside hydrolase, family 4, C-terminal"/>
    <property type="match status" value="1"/>
</dbReference>
<dbReference type="SUPFAM" id="SSF56327">
    <property type="entry name" value="LDH C-terminal domain-like"/>
    <property type="match status" value="1"/>
</dbReference>
<dbReference type="Pfam" id="PF02866">
    <property type="entry name" value="Ldh_1_C"/>
    <property type="match status" value="1"/>
</dbReference>
<keyword evidence="5" id="KW-1185">Reference proteome</keyword>
<protein>
    <submittedName>
        <fullName evidence="4">Malate dehydrogenase, glyoxysomal</fullName>
    </submittedName>
</protein>
<comment type="caution">
    <text evidence="4">The sequence shown here is derived from an EMBL/GenBank/DDBJ whole genome shotgun (WGS) entry which is preliminary data.</text>
</comment>
<proteinExistence type="predicted"/>
<dbReference type="GO" id="GO:0030060">
    <property type="term" value="F:L-malate dehydrogenase (NAD+) activity"/>
    <property type="evidence" value="ECO:0007669"/>
    <property type="project" value="TreeGrafter"/>
</dbReference>
<dbReference type="PROSITE" id="PS51257">
    <property type="entry name" value="PROKAR_LIPOPROTEIN"/>
    <property type="match status" value="1"/>
</dbReference>
<organism evidence="4 5">
    <name type="scientific">Artemisia annua</name>
    <name type="common">Sweet wormwood</name>
    <dbReference type="NCBI Taxonomy" id="35608"/>
    <lineage>
        <taxon>Eukaryota</taxon>
        <taxon>Viridiplantae</taxon>
        <taxon>Streptophyta</taxon>
        <taxon>Embryophyta</taxon>
        <taxon>Tracheophyta</taxon>
        <taxon>Spermatophyta</taxon>
        <taxon>Magnoliopsida</taxon>
        <taxon>eudicotyledons</taxon>
        <taxon>Gunneridae</taxon>
        <taxon>Pentapetalae</taxon>
        <taxon>asterids</taxon>
        <taxon>campanulids</taxon>
        <taxon>Asterales</taxon>
        <taxon>Asteraceae</taxon>
        <taxon>Asteroideae</taxon>
        <taxon>Anthemideae</taxon>
        <taxon>Artemisiinae</taxon>
        <taxon>Artemisia</taxon>
    </lineage>
</organism>
<evidence type="ECO:0000256" key="1">
    <source>
        <dbReference type="ARBA" id="ARBA00023002"/>
    </source>
</evidence>
<dbReference type="AlphaFoldDB" id="A0A2U1MT34"/>
<keyword evidence="2" id="KW-0520">NAD</keyword>
<reference evidence="4 5" key="1">
    <citation type="journal article" date="2018" name="Mol. Plant">
        <title>The genome of Artemisia annua provides insight into the evolution of Asteraceae family and artemisinin biosynthesis.</title>
        <authorList>
            <person name="Shen Q."/>
            <person name="Zhang L."/>
            <person name="Liao Z."/>
            <person name="Wang S."/>
            <person name="Yan T."/>
            <person name="Shi P."/>
            <person name="Liu M."/>
            <person name="Fu X."/>
            <person name="Pan Q."/>
            <person name="Wang Y."/>
            <person name="Lv Z."/>
            <person name="Lu X."/>
            <person name="Zhang F."/>
            <person name="Jiang W."/>
            <person name="Ma Y."/>
            <person name="Chen M."/>
            <person name="Hao X."/>
            <person name="Li L."/>
            <person name="Tang Y."/>
            <person name="Lv G."/>
            <person name="Zhou Y."/>
            <person name="Sun X."/>
            <person name="Brodelius P.E."/>
            <person name="Rose J.K.C."/>
            <person name="Tang K."/>
        </authorList>
    </citation>
    <scope>NUCLEOTIDE SEQUENCE [LARGE SCALE GENOMIC DNA]</scope>
    <source>
        <strain evidence="5">cv. Huhao1</strain>
        <tissue evidence="4">Leaf</tissue>
    </source>
</reference>
<evidence type="ECO:0000313" key="4">
    <source>
        <dbReference type="EMBL" id="PWA64435.1"/>
    </source>
</evidence>
<dbReference type="Proteomes" id="UP000245207">
    <property type="component" value="Unassembled WGS sequence"/>
</dbReference>
<dbReference type="GO" id="GO:0009507">
    <property type="term" value="C:chloroplast"/>
    <property type="evidence" value="ECO:0007669"/>
    <property type="project" value="TreeGrafter"/>
</dbReference>
<gene>
    <name evidence="4" type="ORF">CTI12_AA342220</name>
</gene>
<evidence type="ECO:0000259" key="3">
    <source>
        <dbReference type="Pfam" id="PF02866"/>
    </source>
</evidence>
<keyword evidence="1" id="KW-0560">Oxidoreductase</keyword>
<dbReference type="OrthoDB" id="774557at2759"/>
<dbReference type="PANTHER" id="PTHR11540">
    <property type="entry name" value="MALATE AND LACTATE DEHYDROGENASE"/>
    <property type="match status" value="1"/>
</dbReference>
<evidence type="ECO:0000313" key="5">
    <source>
        <dbReference type="Proteomes" id="UP000245207"/>
    </source>
</evidence>
<sequence length="227" mass="26027">MKDEMVKIYEVSYHSQLPLFLFVASACQLAKALEVPLVNDLGYTKRYVRRLQEAAELDEIAGVVTIVLINRIGYVNSQLCFRKALQFQKKFKQTNMHIHRQMAMIADTDPSSKAAGKMIALQRENFFHSPVKMLLRQKMGQDLQLLPWLMLLCAFVDSVVTELSFFASKVRLSRNGIEEVYALGPVNEFERTGLQMAKKELAASIEKSLVYGIQQKQFKDNEKFPKK</sequence>
<accession>A0A2U1MT34</accession>